<comment type="caution">
    <text evidence="3">The sequence shown here is derived from an EMBL/GenBank/DDBJ whole genome shotgun (WGS) entry which is preliminary data.</text>
</comment>
<dbReference type="EMBL" id="BAAART010000055">
    <property type="protein sequence ID" value="GAA2230241.1"/>
    <property type="molecule type" value="Genomic_DNA"/>
</dbReference>
<dbReference type="CDD" id="cd00118">
    <property type="entry name" value="LysM"/>
    <property type="match status" value="1"/>
</dbReference>
<dbReference type="SUPFAM" id="SSF54106">
    <property type="entry name" value="LysM domain"/>
    <property type="match status" value="1"/>
</dbReference>
<gene>
    <name evidence="3" type="ORF">GCM10010104_24370</name>
</gene>
<evidence type="ECO:0000313" key="4">
    <source>
        <dbReference type="Proteomes" id="UP001501474"/>
    </source>
</evidence>
<dbReference type="Gene3D" id="3.10.350.10">
    <property type="entry name" value="LysM domain"/>
    <property type="match status" value="1"/>
</dbReference>
<dbReference type="Pfam" id="PF01476">
    <property type="entry name" value="LysM"/>
    <property type="match status" value="1"/>
</dbReference>
<dbReference type="InterPro" id="IPR036779">
    <property type="entry name" value="LysM_dom_sf"/>
</dbReference>
<dbReference type="PROSITE" id="PS51782">
    <property type="entry name" value="LYSM"/>
    <property type="match status" value="1"/>
</dbReference>
<organism evidence="3 4">
    <name type="scientific">Streptomyces indiaensis</name>
    <dbReference type="NCBI Taxonomy" id="284033"/>
    <lineage>
        <taxon>Bacteria</taxon>
        <taxon>Bacillati</taxon>
        <taxon>Actinomycetota</taxon>
        <taxon>Actinomycetes</taxon>
        <taxon>Kitasatosporales</taxon>
        <taxon>Streptomycetaceae</taxon>
        <taxon>Streptomyces</taxon>
    </lineage>
</organism>
<name>A0ABN3DGA7_9ACTN</name>
<keyword evidence="4" id="KW-1185">Reference proteome</keyword>
<accession>A0ABN3DGA7</accession>
<sequence>MVKGDTLARIALTFYGDRERWPEIAEANNLTQPDKLEEGQQLTIP</sequence>
<reference evidence="3 4" key="1">
    <citation type="journal article" date="2019" name="Int. J. Syst. Evol. Microbiol.">
        <title>The Global Catalogue of Microorganisms (GCM) 10K type strain sequencing project: providing services to taxonomists for standard genome sequencing and annotation.</title>
        <authorList>
            <consortium name="The Broad Institute Genomics Platform"/>
            <consortium name="The Broad Institute Genome Sequencing Center for Infectious Disease"/>
            <person name="Wu L."/>
            <person name="Ma J."/>
        </authorList>
    </citation>
    <scope>NUCLEOTIDE SEQUENCE [LARGE SCALE GENOMIC DNA]</scope>
    <source>
        <strain evidence="3 4">JCM 3053</strain>
    </source>
</reference>
<feature type="region of interest" description="Disordered" evidence="1">
    <location>
        <begin position="25"/>
        <end position="45"/>
    </location>
</feature>
<feature type="domain" description="LysM" evidence="2">
    <location>
        <begin position="1"/>
        <end position="44"/>
    </location>
</feature>
<evidence type="ECO:0000256" key="1">
    <source>
        <dbReference type="SAM" id="MobiDB-lite"/>
    </source>
</evidence>
<evidence type="ECO:0000259" key="2">
    <source>
        <dbReference type="PROSITE" id="PS51782"/>
    </source>
</evidence>
<dbReference type="InterPro" id="IPR018392">
    <property type="entry name" value="LysM"/>
</dbReference>
<dbReference type="Proteomes" id="UP001501474">
    <property type="component" value="Unassembled WGS sequence"/>
</dbReference>
<evidence type="ECO:0000313" key="3">
    <source>
        <dbReference type="EMBL" id="GAA2230241.1"/>
    </source>
</evidence>
<protein>
    <recommendedName>
        <fullName evidence="2">LysM domain-containing protein</fullName>
    </recommendedName>
</protein>
<proteinExistence type="predicted"/>